<name>A0A6V8N3T9_9BACT</name>
<feature type="domain" description="Polymerase nucleotidyl transferase" evidence="1">
    <location>
        <begin position="46"/>
        <end position="107"/>
    </location>
</feature>
<dbReference type="Gene3D" id="3.30.460.10">
    <property type="entry name" value="Beta Polymerase, domain 2"/>
    <property type="match status" value="1"/>
</dbReference>
<dbReference type="Proteomes" id="UP000587586">
    <property type="component" value="Unassembled WGS sequence"/>
</dbReference>
<dbReference type="Pfam" id="PF01909">
    <property type="entry name" value="NTP_transf_2"/>
    <property type="match status" value="1"/>
</dbReference>
<organism evidence="2 3">
    <name type="scientific">Geomonas limicola</name>
    <dbReference type="NCBI Taxonomy" id="2740186"/>
    <lineage>
        <taxon>Bacteria</taxon>
        <taxon>Pseudomonadati</taxon>
        <taxon>Thermodesulfobacteriota</taxon>
        <taxon>Desulfuromonadia</taxon>
        <taxon>Geobacterales</taxon>
        <taxon>Geobacteraceae</taxon>
        <taxon>Geomonas</taxon>
    </lineage>
</organism>
<dbReference type="GO" id="GO:0016779">
    <property type="term" value="F:nucleotidyltransferase activity"/>
    <property type="evidence" value="ECO:0007669"/>
    <property type="project" value="InterPro"/>
</dbReference>
<accession>A0A6V8N3T9</accession>
<evidence type="ECO:0000259" key="1">
    <source>
        <dbReference type="Pfam" id="PF01909"/>
    </source>
</evidence>
<reference evidence="3" key="1">
    <citation type="submission" date="2020-06" db="EMBL/GenBank/DDBJ databases">
        <title>Draft genomic sequecing of Geomonas sp. Red745.</title>
        <authorList>
            <person name="Itoh H."/>
            <person name="Xu Z.X."/>
            <person name="Ushijima N."/>
            <person name="Masuda Y."/>
            <person name="Shiratori Y."/>
            <person name="Senoo K."/>
        </authorList>
    </citation>
    <scope>NUCLEOTIDE SEQUENCE [LARGE SCALE GENOMIC DNA]</scope>
    <source>
        <strain evidence="3">Red745</strain>
    </source>
</reference>
<dbReference type="CDD" id="cd05403">
    <property type="entry name" value="NT_KNTase_like"/>
    <property type="match status" value="1"/>
</dbReference>
<protein>
    <recommendedName>
        <fullName evidence="1">Polymerase nucleotidyl transferase domain-containing protein</fullName>
    </recommendedName>
</protein>
<proteinExistence type="predicted"/>
<evidence type="ECO:0000313" key="2">
    <source>
        <dbReference type="EMBL" id="GFO67215.1"/>
    </source>
</evidence>
<gene>
    <name evidence="2" type="ORF">GMLC_07940</name>
</gene>
<keyword evidence="3" id="KW-1185">Reference proteome</keyword>
<dbReference type="InterPro" id="IPR002934">
    <property type="entry name" value="Polymerase_NTP_transf_dom"/>
</dbReference>
<evidence type="ECO:0000313" key="3">
    <source>
        <dbReference type="Proteomes" id="UP000587586"/>
    </source>
</evidence>
<dbReference type="SUPFAM" id="SSF81301">
    <property type="entry name" value="Nucleotidyltransferase"/>
    <property type="match status" value="1"/>
</dbReference>
<sequence>MANAGMVTRYTSGNQVQYQAERDCPIYQELVGIFRKTSGLADVLRAALEPLSSTVASAFVFGSVAKGEERIDSDVDVLVVGSASFTDVVLALAEKQSQLGRDINPVVMTEGEFSSKLAAGEHFVSRIMNEPKIFLIGTENDLGKPEKP</sequence>
<dbReference type="EMBL" id="BLXZ01000002">
    <property type="protein sequence ID" value="GFO67215.1"/>
    <property type="molecule type" value="Genomic_DNA"/>
</dbReference>
<comment type="caution">
    <text evidence="2">The sequence shown here is derived from an EMBL/GenBank/DDBJ whole genome shotgun (WGS) entry which is preliminary data.</text>
</comment>
<dbReference type="AlphaFoldDB" id="A0A6V8N3T9"/>
<dbReference type="InterPro" id="IPR043519">
    <property type="entry name" value="NT_sf"/>
</dbReference>